<proteinExistence type="predicted"/>
<keyword evidence="3" id="KW-1185">Reference proteome</keyword>
<protein>
    <submittedName>
        <fullName evidence="2">Uncharacterized protein</fullName>
    </submittedName>
</protein>
<keyword evidence="1" id="KW-0812">Transmembrane</keyword>
<evidence type="ECO:0000256" key="1">
    <source>
        <dbReference type="SAM" id="Phobius"/>
    </source>
</evidence>
<keyword evidence="1" id="KW-1133">Transmembrane helix</keyword>
<keyword evidence="1" id="KW-0472">Membrane</keyword>
<feature type="transmembrane region" description="Helical" evidence="1">
    <location>
        <begin position="6"/>
        <end position="29"/>
    </location>
</feature>
<dbReference type="OrthoDB" id="248923at2759"/>
<organism evidence="2 3">
    <name type="scientific">Portunus trituberculatus</name>
    <name type="common">Swimming crab</name>
    <name type="synonym">Neptunus trituberculatus</name>
    <dbReference type="NCBI Taxonomy" id="210409"/>
    <lineage>
        <taxon>Eukaryota</taxon>
        <taxon>Metazoa</taxon>
        <taxon>Ecdysozoa</taxon>
        <taxon>Arthropoda</taxon>
        <taxon>Crustacea</taxon>
        <taxon>Multicrustacea</taxon>
        <taxon>Malacostraca</taxon>
        <taxon>Eumalacostraca</taxon>
        <taxon>Eucarida</taxon>
        <taxon>Decapoda</taxon>
        <taxon>Pleocyemata</taxon>
        <taxon>Brachyura</taxon>
        <taxon>Eubrachyura</taxon>
        <taxon>Portunoidea</taxon>
        <taxon>Portunidae</taxon>
        <taxon>Portuninae</taxon>
        <taxon>Portunus</taxon>
    </lineage>
</organism>
<dbReference type="AlphaFoldDB" id="A0A5B7KBQ5"/>
<gene>
    <name evidence="2" type="ORF">E2C01_097988</name>
</gene>
<comment type="caution">
    <text evidence="2">The sequence shown here is derived from an EMBL/GenBank/DDBJ whole genome shotgun (WGS) entry which is preliminary data.</text>
</comment>
<dbReference type="EMBL" id="VSRR010131266">
    <property type="protein sequence ID" value="MPD02409.1"/>
    <property type="molecule type" value="Genomic_DNA"/>
</dbReference>
<dbReference type="Proteomes" id="UP000324222">
    <property type="component" value="Unassembled WGS sequence"/>
</dbReference>
<accession>A0A5B7KBQ5</accession>
<reference evidence="2 3" key="1">
    <citation type="submission" date="2019-05" db="EMBL/GenBank/DDBJ databases">
        <title>Another draft genome of Portunus trituberculatus and its Hox gene families provides insights of decapod evolution.</title>
        <authorList>
            <person name="Jeong J.-H."/>
            <person name="Song I."/>
            <person name="Kim S."/>
            <person name="Choi T."/>
            <person name="Kim D."/>
            <person name="Ryu S."/>
            <person name="Kim W."/>
        </authorList>
    </citation>
    <scope>NUCLEOTIDE SEQUENCE [LARGE SCALE GENOMIC DNA]</scope>
    <source>
        <tissue evidence="2">Muscle</tissue>
    </source>
</reference>
<sequence>MLIPYYGSNVLCLIKSIYLSIYLLVCVVGEVGRGLAGRKVESMAMLLHGSELQLHLCGPGEKVVSTHSVSQQASVREFFSSLVNTHLDRSLLHPRLDFLAAHPAHHPQHAQAISAALTELLQVCGGGGDVLLLVI</sequence>
<evidence type="ECO:0000313" key="2">
    <source>
        <dbReference type="EMBL" id="MPD02409.1"/>
    </source>
</evidence>
<name>A0A5B7KBQ5_PORTR</name>
<evidence type="ECO:0000313" key="3">
    <source>
        <dbReference type="Proteomes" id="UP000324222"/>
    </source>
</evidence>